<keyword evidence="5" id="KW-0804">Transcription</keyword>
<reference evidence="8" key="2">
    <citation type="journal article" date="2023" name="IMA Fungus">
        <title>Comparative genomic study of the Penicillium genus elucidates a diverse pangenome and 15 lateral gene transfer events.</title>
        <authorList>
            <person name="Petersen C."/>
            <person name="Sorensen T."/>
            <person name="Nielsen M.R."/>
            <person name="Sondergaard T.E."/>
            <person name="Sorensen J.L."/>
            <person name="Fitzpatrick D.A."/>
            <person name="Frisvad J.C."/>
            <person name="Nielsen K.L."/>
        </authorList>
    </citation>
    <scope>NUCLEOTIDE SEQUENCE</scope>
    <source>
        <strain evidence="8">IBT 29864</strain>
    </source>
</reference>
<keyword evidence="1" id="KW-0479">Metal-binding</keyword>
<dbReference type="GeneID" id="81434883"/>
<keyword evidence="6" id="KW-0539">Nucleus</keyword>
<comment type="caution">
    <text evidence="8">The sequence shown here is derived from an EMBL/GenBank/DDBJ whole genome shotgun (WGS) entry which is preliminary data.</text>
</comment>
<protein>
    <recommendedName>
        <fullName evidence="10">C6 zinc finger domain protein</fullName>
    </recommendedName>
</protein>
<dbReference type="InterPro" id="IPR052360">
    <property type="entry name" value="Transcr_Regulatory_Proteins"/>
</dbReference>
<evidence type="ECO:0000256" key="2">
    <source>
        <dbReference type="ARBA" id="ARBA00022833"/>
    </source>
</evidence>
<evidence type="ECO:0000256" key="3">
    <source>
        <dbReference type="ARBA" id="ARBA00023015"/>
    </source>
</evidence>
<dbReference type="PANTHER" id="PTHR36206:SF12">
    <property type="entry name" value="ASPERCRYPTIN BIOSYNTHESIS CLUSTER-SPECIFIC TRANSCRIPTION REGULATOR ATNN-RELATED"/>
    <property type="match status" value="1"/>
</dbReference>
<dbReference type="PANTHER" id="PTHR36206">
    <property type="entry name" value="ASPERCRYPTIN BIOSYNTHESIS CLUSTER-SPECIFIC TRANSCRIPTION REGULATOR ATNN-RELATED"/>
    <property type="match status" value="1"/>
</dbReference>
<dbReference type="EMBL" id="JAPZBS010000002">
    <property type="protein sequence ID" value="KAJ5380347.1"/>
    <property type="molecule type" value="Genomic_DNA"/>
</dbReference>
<evidence type="ECO:0000313" key="8">
    <source>
        <dbReference type="EMBL" id="KAJ5380347.1"/>
    </source>
</evidence>
<dbReference type="RefSeq" id="XP_056557918.1">
    <property type="nucleotide sequence ID" value="XM_056695706.1"/>
</dbReference>
<dbReference type="OrthoDB" id="2593732at2759"/>
<dbReference type="GO" id="GO:0003677">
    <property type="term" value="F:DNA binding"/>
    <property type="evidence" value="ECO:0007669"/>
    <property type="project" value="UniProtKB-KW"/>
</dbReference>
<evidence type="ECO:0008006" key="10">
    <source>
        <dbReference type="Google" id="ProtNLM"/>
    </source>
</evidence>
<gene>
    <name evidence="8" type="ORF">N7496_002775</name>
</gene>
<name>A0A9W9SKV1_9EURO</name>
<evidence type="ECO:0000256" key="7">
    <source>
        <dbReference type="SAM" id="SignalP"/>
    </source>
</evidence>
<keyword evidence="3" id="KW-0805">Transcription regulation</keyword>
<dbReference type="AlphaFoldDB" id="A0A9W9SKV1"/>
<sequence length="236" mass="26850">MRLFFMLQWQLGLCIAPRGGLCPSLQLGDWLERGNPFAVAQYVKSINHLRKRLDDPNDSQCEHVALLTCLLFICFEMLQGNRPGAVAHLRNGLRILLTRDSPSVYLGPEVRSIWTRKNSLFHTSHLDELADTYARLDYESTMFGEETAILTLDSPHDLIGPTLPTPSTFINVTEARKSLDILSNAVYRLRGELLRMAASNIDNEIHEDWPVRYCVAYSGIRTVDLSKQQQEHLIRA</sequence>
<evidence type="ECO:0000256" key="4">
    <source>
        <dbReference type="ARBA" id="ARBA00023125"/>
    </source>
</evidence>
<evidence type="ECO:0000256" key="5">
    <source>
        <dbReference type="ARBA" id="ARBA00023163"/>
    </source>
</evidence>
<keyword evidence="9" id="KW-1185">Reference proteome</keyword>
<proteinExistence type="predicted"/>
<keyword evidence="7" id="KW-0732">Signal</keyword>
<evidence type="ECO:0000313" key="9">
    <source>
        <dbReference type="Proteomes" id="UP001147782"/>
    </source>
</evidence>
<organism evidence="8 9">
    <name type="scientific">Penicillium cataractarum</name>
    <dbReference type="NCBI Taxonomy" id="2100454"/>
    <lineage>
        <taxon>Eukaryota</taxon>
        <taxon>Fungi</taxon>
        <taxon>Dikarya</taxon>
        <taxon>Ascomycota</taxon>
        <taxon>Pezizomycotina</taxon>
        <taxon>Eurotiomycetes</taxon>
        <taxon>Eurotiomycetidae</taxon>
        <taxon>Eurotiales</taxon>
        <taxon>Aspergillaceae</taxon>
        <taxon>Penicillium</taxon>
    </lineage>
</organism>
<feature type="signal peptide" evidence="7">
    <location>
        <begin position="1"/>
        <end position="16"/>
    </location>
</feature>
<evidence type="ECO:0000256" key="1">
    <source>
        <dbReference type="ARBA" id="ARBA00022723"/>
    </source>
</evidence>
<feature type="chain" id="PRO_5040847322" description="C6 zinc finger domain protein" evidence="7">
    <location>
        <begin position="17"/>
        <end position="236"/>
    </location>
</feature>
<dbReference type="Proteomes" id="UP001147782">
    <property type="component" value="Unassembled WGS sequence"/>
</dbReference>
<reference evidence="8" key="1">
    <citation type="submission" date="2022-11" db="EMBL/GenBank/DDBJ databases">
        <authorList>
            <person name="Petersen C."/>
        </authorList>
    </citation>
    <scope>NUCLEOTIDE SEQUENCE</scope>
    <source>
        <strain evidence="8">IBT 29864</strain>
    </source>
</reference>
<evidence type="ECO:0000256" key="6">
    <source>
        <dbReference type="ARBA" id="ARBA00023242"/>
    </source>
</evidence>
<keyword evidence="2" id="KW-0862">Zinc</keyword>
<keyword evidence="4" id="KW-0238">DNA-binding</keyword>
<dbReference type="GO" id="GO:0046872">
    <property type="term" value="F:metal ion binding"/>
    <property type="evidence" value="ECO:0007669"/>
    <property type="project" value="UniProtKB-KW"/>
</dbReference>
<accession>A0A9W9SKV1</accession>